<protein>
    <submittedName>
        <fullName evidence="2">Uncharacterized protein</fullName>
    </submittedName>
</protein>
<feature type="signal peptide" evidence="1">
    <location>
        <begin position="1"/>
        <end position="28"/>
    </location>
</feature>
<keyword evidence="1" id="KW-0732">Signal</keyword>
<dbReference type="RefSeq" id="WP_344736291.1">
    <property type="nucleotide sequence ID" value="NZ_BAAAYU010000001.1"/>
</dbReference>
<gene>
    <name evidence="2" type="ORF">GCM10022200_05070</name>
</gene>
<accession>A0ABP7A649</accession>
<keyword evidence="3" id="KW-1185">Reference proteome</keyword>
<feature type="chain" id="PRO_5046892190" evidence="1">
    <location>
        <begin position="29"/>
        <end position="210"/>
    </location>
</feature>
<name>A0ABP7A649_9MICO</name>
<sequence>MTAFPRRLHAVAALGAASLLALTACATAGTPGADATLPLGAVWPAPPESDVVAQGMVMDVDGEVELCLGTIAESYPPQCLGIPVDGWSWDGVEGSETSGEVRWGSYAVYGTYDGERFTVTQTPIMLALYDPMRPEDPTGGEPGDGSEADVTALQDELPDRLDAAYLSSFPDNGWLWVDVVWDDGTFQDAADAEFGEGVVVIRSAMNPIDG</sequence>
<organism evidence="2 3">
    <name type="scientific">Microbacterium awajiense</name>
    <dbReference type="NCBI Taxonomy" id="415214"/>
    <lineage>
        <taxon>Bacteria</taxon>
        <taxon>Bacillati</taxon>
        <taxon>Actinomycetota</taxon>
        <taxon>Actinomycetes</taxon>
        <taxon>Micrococcales</taxon>
        <taxon>Microbacteriaceae</taxon>
        <taxon>Microbacterium</taxon>
    </lineage>
</organism>
<proteinExistence type="predicted"/>
<dbReference type="Proteomes" id="UP001501697">
    <property type="component" value="Unassembled WGS sequence"/>
</dbReference>
<evidence type="ECO:0000313" key="2">
    <source>
        <dbReference type="EMBL" id="GAA3625694.1"/>
    </source>
</evidence>
<dbReference type="EMBL" id="BAAAYU010000001">
    <property type="protein sequence ID" value="GAA3625694.1"/>
    <property type="molecule type" value="Genomic_DNA"/>
</dbReference>
<comment type="caution">
    <text evidence="2">The sequence shown here is derived from an EMBL/GenBank/DDBJ whole genome shotgun (WGS) entry which is preliminary data.</text>
</comment>
<evidence type="ECO:0000313" key="3">
    <source>
        <dbReference type="Proteomes" id="UP001501697"/>
    </source>
</evidence>
<dbReference type="PROSITE" id="PS51257">
    <property type="entry name" value="PROKAR_LIPOPROTEIN"/>
    <property type="match status" value="1"/>
</dbReference>
<reference evidence="3" key="1">
    <citation type="journal article" date="2019" name="Int. J. Syst. Evol. Microbiol.">
        <title>The Global Catalogue of Microorganisms (GCM) 10K type strain sequencing project: providing services to taxonomists for standard genome sequencing and annotation.</title>
        <authorList>
            <consortium name="The Broad Institute Genomics Platform"/>
            <consortium name="The Broad Institute Genome Sequencing Center for Infectious Disease"/>
            <person name="Wu L."/>
            <person name="Ma J."/>
        </authorList>
    </citation>
    <scope>NUCLEOTIDE SEQUENCE [LARGE SCALE GENOMIC DNA]</scope>
    <source>
        <strain evidence="3">JCM 16544</strain>
    </source>
</reference>
<evidence type="ECO:0000256" key="1">
    <source>
        <dbReference type="SAM" id="SignalP"/>
    </source>
</evidence>